<reference evidence="9 10" key="1">
    <citation type="submission" date="2024-11" db="EMBL/GenBank/DDBJ databases">
        <title>Adaptive evolution of stress response genes in parasites aligns with host niche diversity.</title>
        <authorList>
            <person name="Hahn C."/>
            <person name="Resl P."/>
        </authorList>
    </citation>
    <scope>NUCLEOTIDE SEQUENCE [LARGE SCALE GENOMIC DNA]</scope>
    <source>
        <strain evidence="9">EGGRZ-B1_66</strain>
        <tissue evidence="9">Body</tissue>
    </source>
</reference>
<evidence type="ECO:0000256" key="3">
    <source>
        <dbReference type="ARBA" id="ARBA00022692"/>
    </source>
</evidence>
<dbReference type="PANTHER" id="PTHR31826">
    <property type="entry name" value="NICALIN"/>
    <property type="match status" value="1"/>
</dbReference>
<proteinExistence type="inferred from homology"/>
<evidence type="ECO:0000313" key="10">
    <source>
        <dbReference type="Proteomes" id="UP001626550"/>
    </source>
</evidence>
<evidence type="ECO:0000256" key="6">
    <source>
        <dbReference type="ARBA" id="ARBA00022989"/>
    </source>
</evidence>
<keyword evidence="8" id="KW-0325">Glycoprotein</keyword>
<gene>
    <name evidence="9" type="ORF">Ciccas_012846</name>
</gene>
<comment type="similarity">
    <text evidence="2">Belongs to the nicastrin family.</text>
</comment>
<dbReference type="AlphaFoldDB" id="A0ABD2PMW5"/>
<keyword evidence="5" id="KW-0256">Endoplasmic reticulum</keyword>
<comment type="caution">
    <text evidence="9">The sequence shown here is derived from an EMBL/GenBank/DDBJ whole genome shotgun (WGS) entry which is preliminary data.</text>
</comment>
<dbReference type="InterPro" id="IPR016574">
    <property type="entry name" value="Nicalin"/>
</dbReference>
<comment type="subcellular location">
    <subcellularLocation>
        <location evidence="1">Endoplasmic reticulum membrane</location>
        <topology evidence="1">Single-pass membrane protein</topology>
    </subcellularLocation>
</comment>
<dbReference type="EMBL" id="JBJKFK010004957">
    <property type="protein sequence ID" value="KAL3308619.1"/>
    <property type="molecule type" value="Genomic_DNA"/>
</dbReference>
<sequence>MDAILNAVQLNTGGIVILVPEITTINALVSQGLFDLERSLLIQNVEIPIYFAKETSSSDQSYQEIQEITSNFETAPIYQTIWNSIWASGHRMTVSAAQPVISKYDKMVNIESRLEGNPGSKTILI</sequence>
<evidence type="ECO:0000256" key="1">
    <source>
        <dbReference type="ARBA" id="ARBA00004389"/>
    </source>
</evidence>
<evidence type="ECO:0000313" key="9">
    <source>
        <dbReference type="EMBL" id="KAL3308619.1"/>
    </source>
</evidence>
<dbReference type="Proteomes" id="UP001626550">
    <property type="component" value="Unassembled WGS sequence"/>
</dbReference>
<evidence type="ECO:0000256" key="7">
    <source>
        <dbReference type="ARBA" id="ARBA00023136"/>
    </source>
</evidence>
<protein>
    <submittedName>
        <fullName evidence="9">Uncharacterized protein</fullName>
    </submittedName>
</protein>
<accession>A0ABD2PMW5</accession>
<keyword evidence="7" id="KW-0472">Membrane</keyword>
<evidence type="ECO:0000256" key="4">
    <source>
        <dbReference type="ARBA" id="ARBA00022729"/>
    </source>
</evidence>
<keyword evidence="3" id="KW-0812">Transmembrane</keyword>
<keyword evidence="6" id="KW-1133">Transmembrane helix</keyword>
<dbReference type="GO" id="GO:0005789">
    <property type="term" value="C:endoplasmic reticulum membrane"/>
    <property type="evidence" value="ECO:0007669"/>
    <property type="project" value="UniProtKB-SubCell"/>
</dbReference>
<evidence type="ECO:0000256" key="5">
    <source>
        <dbReference type="ARBA" id="ARBA00022824"/>
    </source>
</evidence>
<keyword evidence="4" id="KW-0732">Signal</keyword>
<organism evidence="9 10">
    <name type="scientific">Cichlidogyrus casuarinus</name>
    <dbReference type="NCBI Taxonomy" id="1844966"/>
    <lineage>
        <taxon>Eukaryota</taxon>
        <taxon>Metazoa</taxon>
        <taxon>Spiralia</taxon>
        <taxon>Lophotrochozoa</taxon>
        <taxon>Platyhelminthes</taxon>
        <taxon>Monogenea</taxon>
        <taxon>Monopisthocotylea</taxon>
        <taxon>Dactylogyridea</taxon>
        <taxon>Ancyrocephalidae</taxon>
        <taxon>Cichlidogyrus</taxon>
    </lineage>
</organism>
<keyword evidence="10" id="KW-1185">Reference proteome</keyword>
<feature type="non-terminal residue" evidence="9">
    <location>
        <position position="125"/>
    </location>
</feature>
<evidence type="ECO:0000256" key="8">
    <source>
        <dbReference type="ARBA" id="ARBA00023180"/>
    </source>
</evidence>
<name>A0ABD2PMW5_9PLAT</name>
<evidence type="ECO:0000256" key="2">
    <source>
        <dbReference type="ARBA" id="ARBA00007717"/>
    </source>
</evidence>